<evidence type="ECO:0000259" key="2">
    <source>
        <dbReference type="Pfam" id="PF01205"/>
    </source>
</evidence>
<name>A0ABT2HUL8_9MICO</name>
<proteinExistence type="inferred from homology"/>
<accession>A0ABT2HUL8</accession>
<dbReference type="SUPFAM" id="SSF54211">
    <property type="entry name" value="Ribosomal protein S5 domain 2-like"/>
    <property type="match status" value="1"/>
</dbReference>
<evidence type="ECO:0000256" key="1">
    <source>
        <dbReference type="ARBA" id="ARBA00007665"/>
    </source>
</evidence>
<dbReference type="RefSeq" id="WP_260103704.1">
    <property type="nucleotide sequence ID" value="NZ_JALXSQ010000003.1"/>
</dbReference>
<comment type="caution">
    <text evidence="3">The sequence shown here is derived from an EMBL/GenBank/DDBJ whole genome shotgun (WGS) entry which is preliminary data.</text>
</comment>
<dbReference type="Pfam" id="PF01205">
    <property type="entry name" value="Impact_N"/>
    <property type="match status" value="1"/>
</dbReference>
<feature type="domain" description="Impact N-terminal" evidence="2">
    <location>
        <begin position="22"/>
        <end position="133"/>
    </location>
</feature>
<comment type="similarity">
    <text evidence="1">Belongs to the IMPACT family.</text>
</comment>
<sequence>MLSSAPSYLVPRGLGSAEIVEKKSRFLCLIERVSDEAEAREFIAMVRAEHRPARHHCSAFVIGADRQLRRSNDDGEPSGTAGAPILDALIGARPHGDVPCSDLVAVVVRWFGGVLLGAGGLVRAYGDATSAALEQVQWLQRDERTLWELDAPHAEAGRWEHELRARGLDLLPPSYGASAATLTLTLDGTPEEQARAGAIVAELGRGRTLRPAGREWIERAVS</sequence>
<protein>
    <submittedName>
        <fullName evidence="3">YigZ family protein</fullName>
    </submittedName>
</protein>
<organism evidence="3 4">
    <name type="scientific">Pseudoclavibacter albus</name>
    <dbReference type="NCBI Taxonomy" id="272241"/>
    <lineage>
        <taxon>Bacteria</taxon>
        <taxon>Bacillati</taxon>
        <taxon>Actinomycetota</taxon>
        <taxon>Actinomycetes</taxon>
        <taxon>Micrococcales</taxon>
        <taxon>Microbacteriaceae</taxon>
        <taxon>Pseudoclavibacter</taxon>
    </lineage>
</organism>
<dbReference type="Gene3D" id="3.30.230.30">
    <property type="entry name" value="Impact, N-terminal domain"/>
    <property type="match status" value="1"/>
</dbReference>
<gene>
    <name evidence="3" type="ORF">M3D15_01455</name>
</gene>
<reference evidence="3 4" key="1">
    <citation type="submission" date="2022-04" db="EMBL/GenBank/DDBJ databases">
        <title>Human microbiome associated bacterial genomes.</title>
        <authorList>
            <person name="Sandstrom S."/>
            <person name="Salamzade R."/>
            <person name="Kalan L.R."/>
        </authorList>
    </citation>
    <scope>NUCLEOTIDE SEQUENCE [LARGE SCALE GENOMIC DNA]</scope>
    <source>
        <strain evidence="4">p3-SID1799</strain>
    </source>
</reference>
<dbReference type="PANTHER" id="PTHR16301">
    <property type="entry name" value="IMPACT-RELATED"/>
    <property type="match status" value="1"/>
</dbReference>
<dbReference type="InterPro" id="IPR036956">
    <property type="entry name" value="Impact_N_sf"/>
</dbReference>
<evidence type="ECO:0000313" key="4">
    <source>
        <dbReference type="Proteomes" id="UP001525379"/>
    </source>
</evidence>
<dbReference type="PANTHER" id="PTHR16301:SF20">
    <property type="entry name" value="IMPACT FAMILY MEMBER YIGZ"/>
    <property type="match status" value="1"/>
</dbReference>
<dbReference type="EMBL" id="JALXSQ010000003">
    <property type="protein sequence ID" value="MCT2042012.1"/>
    <property type="molecule type" value="Genomic_DNA"/>
</dbReference>
<keyword evidence="4" id="KW-1185">Reference proteome</keyword>
<evidence type="ECO:0000313" key="3">
    <source>
        <dbReference type="EMBL" id="MCT2042012.1"/>
    </source>
</evidence>
<dbReference type="InterPro" id="IPR020568">
    <property type="entry name" value="Ribosomal_Su5_D2-typ_SF"/>
</dbReference>
<dbReference type="Proteomes" id="UP001525379">
    <property type="component" value="Unassembled WGS sequence"/>
</dbReference>
<dbReference type="InterPro" id="IPR023582">
    <property type="entry name" value="Impact"/>
</dbReference>
<dbReference type="InterPro" id="IPR001498">
    <property type="entry name" value="Impact_N"/>
</dbReference>